<organism evidence="4 5">
    <name type="scientific">Acropora cervicornis</name>
    <name type="common">Staghorn coral</name>
    <dbReference type="NCBI Taxonomy" id="6130"/>
    <lineage>
        <taxon>Eukaryota</taxon>
        <taxon>Metazoa</taxon>
        <taxon>Cnidaria</taxon>
        <taxon>Anthozoa</taxon>
        <taxon>Hexacorallia</taxon>
        <taxon>Scleractinia</taxon>
        <taxon>Astrocoeniina</taxon>
        <taxon>Acroporidae</taxon>
        <taxon>Acropora</taxon>
    </lineage>
</organism>
<keyword evidence="4" id="KW-0645">Protease</keyword>
<proteinExistence type="predicted"/>
<keyword evidence="1" id="KW-1015">Disulfide bond</keyword>
<comment type="caution">
    <text evidence="4">The sequence shown here is derived from an EMBL/GenBank/DDBJ whole genome shotgun (WGS) entry which is preliminary data.</text>
</comment>
<gene>
    <name evidence="4" type="ORF">P5673_032387</name>
</gene>
<keyword evidence="4" id="KW-0378">Hydrolase</keyword>
<evidence type="ECO:0000259" key="3">
    <source>
        <dbReference type="Pfam" id="PF01562"/>
    </source>
</evidence>
<accession>A0AAD9URV0</accession>
<evidence type="ECO:0000313" key="4">
    <source>
        <dbReference type="EMBL" id="KAK2547606.1"/>
    </source>
</evidence>
<dbReference type="Proteomes" id="UP001249851">
    <property type="component" value="Unassembled WGS sequence"/>
</dbReference>
<dbReference type="Pfam" id="PF01562">
    <property type="entry name" value="Pep_M12B_propep"/>
    <property type="match status" value="1"/>
</dbReference>
<dbReference type="EMBL" id="JARQWQ010000176">
    <property type="protein sequence ID" value="KAK2547606.1"/>
    <property type="molecule type" value="Genomic_DNA"/>
</dbReference>
<dbReference type="AlphaFoldDB" id="A0AAD9URV0"/>
<feature type="domain" description="Peptidase M12B propeptide" evidence="3">
    <location>
        <begin position="44"/>
        <end position="129"/>
    </location>
</feature>
<dbReference type="GO" id="GO:0008237">
    <property type="term" value="F:metallopeptidase activity"/>
    <property type="evidence" value="ECO:0007669"/>
    <property type="project" value="UniProtKB-KW"/>
</dbReference>
<name>A0AAD9URV0_ACRCE</name>
<sequence length="273" mass="30774">MDNYIWLTVLVLATAFQVHLRMRRSELEEYFGVSSYDKVPNYDVATPFQTDENGGFVSHELDLQTKHKRSTEEPNAWYLSIKVFGMSLHLNLTRNNEFLAPDLRIERHQNGTVTYEDVPQSSFLQGHVNSVLGSFVSISHDNGLFGIIELMGQTFFLQPLANHLLPGGSTKGKAHIVFRRTAETEITNVNQSTTIGLEDTPFLDSNDRIPRNYFLQIGLVADRMSSQHMALTEPKLDYGSSASNPSKLEALAQWTNINVPVSKRPDVMSLVSR</sequence>
<keyword evidence="2" id="KW-0732">Signal</keyword>
<evidence type="ECO:0000313" key="5">
    <source>
        <dbReference type="Proteomes" id="UP001249851"/>
    </source>
</evidence>
<evidence type="ECO:0000256" key="1">
    <source>
        <dbReference type="ARBA" id="ARBA00023157"/>
    </source>
</evidence>
<protein>
    <submittedName>
        <fullName evidence="4">A disintegrin and metalloproteinase with thrombospondin motifs 2</fullName>
    </submittedName>
</protein>
<keyword evidence="4" id="KW-0482">Metalloprotease</keyword>
<reference evidence="4" key="2">
    <citation type="journal article" date="2023" name="Science">
        <title>Genomic signatures of disease resistance in endangered staghorn corals.</title>
        <authorList>
            <person name="Vollmer S.V."/>
            <person name="Selwyn J.D."/>
            <person name="Despard B.A."/>
            <person name="Roesel C.L."/>
        </authorList>
    </citation>
    <scope>NUCLEOTIDE SEQUENCE</scope>
    <source>
        <strain evidence="4">K2</strain>
    </source>
</reference>
<keyword evidence="5" id="KW-1185">Reference proteome</keyword>
<feature type="chain" id="PRO_5042172360" evidence="2">
    <location>
        <begin position="16"/>
        <end position="273"/>
    </location>
</feature>
<reference evidence="4" key="1">
    <citation type="journal article" date="2023" name="G3 (Bethesda)">
        <title>Whole genome assembly and annotation of the endangered Caribbean coral Acropora cervicornis.</title>
        <authorList>
            <person name="Selwyn J.D."/>
            <person name="Vollmer S.V."/>
        </authorList>
    </citation>
    <scope>NUCLEOTIDE SEQUENCE</scope>
    <source>
        <strain evidence="4">K2</strain>
    </source>
</reference>
<feature type="signal peptide" evidence="2">
    <location>
        <begin position="1"/>
        <end position="15"/>
    </location>
</feature>
<dbReference type="InterPro" id="IPR002870">
    <property type="entry name" value="Peptidase_M12B_N"/>
</dbReference>
<evidence type="ECO:0000256" key="2">
    <source>
        <dbReference type="SAM" id="SignalP"/>
    </source>
</evidence>